<protein>
    <recommendedName>
        <fullName evidence="3">Cthe-2314-like HEPN domain-containing protein</fullName>
    </recommendedName>
</protein>
<organism evidence="1 2">
    <name type="scientific">Halococcus salifodinae DSM 8989</name>
    <dbReference type="NCBI Taxonomy" id="1227456"/>
    <lineage>
        <taxon>Archaea</taxon>
        <taxon>Methanobacteriati</taxon>
        <taxon>Methanobacteriota</taxon>
        <taxon>Stenosarchaea group</taxon>
        <taxon>Halobacteria</taxon>
        <taxon>Halobacteriales</taxon>
        <taxon>Halococcaceae</taxon>
        <taxon>Halococcus</taxon>
    </lineage>
</organism>
<accession>M0MTJ2</accession>
<name>M0MTJ2_9EURY</name>
<dbReference type="OrthoDB" id="350761at2157"/>
<gene>
    <name evidence="1" type="ORF">C450_19039</name>
</gene>
<dbReference type="RefSeq" id="WP_005046198.1">
    <property type="nucleotide sequence ID" value="NZ_AOME01000087.1"/>
</dbReference>
<dbReference type="Proteomes" id="UP000011625">
    <property type="component" value="Unassembled WGS sequence"/>
</dbReference>
<keyword evidence="2" id="KW-1185">Reference proteome</keyword>
<evidence type="ECO:0000313" key="1">
    <source>
        <dbReference type="EMBL" id="EMA48663.1"/>
    </source>
</evidence>
<dbReference type="EMBL" id="AOME01000087">
    <property type="protein sequence ID" value="EMA48663.1"/>
    <property type="molecule type" value="Genomic_DNA"/>
</dbReference>
<dbReference type="PATRIC" id="fig|1227456.3.peg.3867"/>
<sequence length="175" mass="20473">MEDDPSAYDGYGEVFRGSLRNDPEQEIKSLRDQTLECIEQFDVDDVNEDGRYFMSPDESTQLFTYFTMVAAVIEELSIGLLAEVLTDTETSSVKSSSEFFERKLTQERRQNLLLHTGIIDEGTHGEMEKLRNHRNTIVHSYRQRKFVRDLDETRDMINGGYRVTERLWGKFRDVQ</sequence>
<evidence type="ECO:0008006" key="3">
    <source>
        <dbReference type="Google" id="ProtNLM"/>
    </source>
</evidence>
<dbReference type="STRING" id="1227456.C450_19039"/>
<comment type="caution">
    <text evidence="1">The sequence shown here is derived from an EMBL/GenBank/DDBJ whole genome shotgun (WGS) entry which is preliminary data.</text>
</comment>
<evidence type="ECO:0000313" key="2">
    <source>
        <dbReference type="Proteomes" id="UP000011625"/>
    </source>
</evidence>
<proteinExistence type="predicted"/>
<reference evidence="1 2" key="1">
    <citation type="journal article" date="2014" name="PLoS Genet.">
        <title>Phylogenetically driven sequencing of extremely halophilic archaea reveals strategies for static and dynamic osmo-response.</title>
        <authorList>
            <person name="Becker E.A."/>
            <person name="Seitzer P.M."/>
            <person name="Tritt A."/>
            <person name="Larsen D."/>
            <person name="Krusor M."/>
            <person name="Yao A.I."/>
            <person name="Wu D."/>
            <person name="Madern D."/>
            <person name="Eisen J.A."/>
            <person name="Darling A.E."/>
            <person name="Facciotti M.T."/>
        </authorList>
    </citation>
    <scope>NUCLEOTIDE SEQUENCE [LARGE SCALE GENOMIC DNA]</scope>
    <source>
        <strain evidence="1 2">DSM 8989</strain>
    </source>
</reference>
<dbReference type="AlphaFoldDB" id="M0MTJ2"/>